<dbReference type="Pfam" id="PF04909">
    <property type="entry name" value="Amidohydro_2"/>
    <property type="match status" value="1"/>
</dbReference>
<evidence type="ECO:0000256" key="2">
    <source>
        <dbReference type="ARBA" id="ARBA00022723"/>
    </source>
</evidence>
<evidence type="ECO:0000256" key="5">
    <source>
        <dbReference type="ARBA" id="ARBA00023239"/>
    </source>
</evidence>
<dbReference type="EMBL" id="KB822720">
    <property type="protein sequence ID" value="ETN40404.1"/>
    <property type="molecule type" value="Genomic_DNA"/>
</dbReference>
<dbReference type="InterPro" id="IPR006680">
    <property type="entry name" value="Amidohydro-rel"/>
</dbReference>
<protein>
    <recommendedName>
        <fullName evidence="7">6-methylsalicylate decarboxylase</fullName>
        <ecNumber evidence="7">4.1.1.52</ecNumber>
    </recommendedName>
</protein>
<dbReference type="GO" id="GO:0005829">
    <property type="term" value="C:cytosol"/>
    <property type="evidence" value="ECO:0007669"/>
    <property type="project" value="TreeGrafter"/>
</dbReference>
<keyword evidence="11" id="KW-1185">Reference proteome</keyword>
<proteinExistence type="inferred from homology"/>
<dbReference type="GeneID" id="19972020"/>
<evidence type="ECO:0000256" key="4">
    <source>
        <dbReference type="ARBA" id="ARBA00022833"/>
    </source>
</evidence>
<evidence type="ECO:0000259" key="9">
    <source>
        <dbReference type="Pfam" id="PF04909"/>
    </source>
</evidence>
<dbReference type="eggNOG" id="KOG4245">
    <property type="taxonomic scope" value="Eukaryota"/>
</dbReference>
<dbReference type="InParanoid" id="W2RXL6"/>
<dbReference type="OrthoDB" id="2832284at2759"/>
<dbReference type="GO" id="GO:0046872">
    <property type="term" value="F:metal ion binding"/>
    <property type="evidence" value="ECO:0007669"/>
    <property type="project" value="UniProtKB-KW"/>
</dbReference>
<dbReference type="VEuPathDB" id="FungiDB:HMPREF1541_04681"/>
<keyword evidence="3 8" id="KW-0210">Decarboxylase</keyword>
<dbReference type="Gene3D" id="3.20.20.140">
    <property type="entry name" value="Metal-dependent hydrolases"/>
    <property type="match status" value="1"/>
</dbReference>
<keyword evidence="2" id="KW-0479">Metal-binding</keyword>
<dbReference type="AlphaFoldDB" id="W2RXL6"/>
<dbReference type="GO" id="GO:0016787">
    <property type="term" value="F:hydrolase activity"/>
    <property type="evidence" value="ECO:0007669"/>
    <property type="project" value="InterPro"/>
</dbReference>
<organism evidence="10 11">
    <name type="scientific">Cyphellophora europaea (strain CBS 101466)</name>
    <name type="common">Phialophora europaea</name>
    <dbReference type="NCBI Taxonomy" id="1220924"/>
    <lineage>
        <taxon>Eukaryota</taxon>
        <taxon>Fungi</taxon>
        <taxon>Dikarya</taxon>
        <taxon>Ascomycota</taxon>
        <taxon>Pezizomycotina</taxon>
        <taxon>Eurotiomycetes</taxon>
        <taxon>Chaetothyriomycetidae</taxon>
        <taxon>Chaetothyriales</taxon>
        <taxon>Cyphellophoraceae</taxon>
        <taxon>Cyphellophora</taxon>
    </lineage>
</organism>
<dbReference type="InterPro" id="IPR032466">
    <property type="entry name" value="Metal_Hydrolase"/>
</dbReference>
<comment type="catalytic activity">
    <reaction evidence="6">
        <text>6-methylsalicylate + H(+) = 3-methylphenol + CO2</text>
        <dbReference type="Rhea" id="RHEA:23112"/>
        <dbReference type="ChEBI" id="CHEBI:15378"/>
        <dbReference type="ChEBI" id="CHEBI:16526"/>
        <dbReference type="ChEBI" id="CHEBI:17231"/>
        <dbReference type="ChEBI" id="CHEBI:36658"/>
        <dbReference type="EC" id="4.1.1.52"/>
    </reaction>
    <physiologicalReaction direction="left-to-right" evidence="6">
        <dbReference type="Rhea" id="RHEA:23113"/>
    </physiologicalReaction>
</comment>
<keyword evidence="4" id="KW-0862">Zinc</keyword>
<accession>W2RXL6</accession>
<dbReference type="PANTHER" id="PTHR21240:SF29">
    <property type="entry name" value="AMIDOHYDROLASE-RELATED DOMAIN-CONTAINING PROTEIN"/>
    <property type="match status" value="1"/>
</dbReference>
<comment type="similarity">
    <text evidence="1">Belongs to the metallo-dependent hydrolases superfamily. ACMSD family.</text>
</comment>
<evidence type="ECO:0000256" key="1">
    <source>
        <dbReference type="ARBA" id="ARBA00005871"/>
    </source>
</evidence>
<dbReference type="InterPro" id="IPR032465">
    <property type="entry name" value="ACMSD"/>
</dbReference>
<gene>
    <name evidence="10" type="ORF">HMPREF1541_04681</name>
</gene>
<keyword evidence="5 8" id="KW-0456">Lyase</keyword>
<dbReference type="GO" id="GO:0047596">
    <property type="term" value="F:6-methylsalicylate decarboxylase activity"/>
    <property type="evidence" value="ECO:0007669"/>
    <property type="project" value="UniProtKB-EC"/>
</dbReference>
<dbReference type="PANTHER" id="PTHR21240">
    <property type="entry name" value="2-AMINO-3-CARBOXYLMUCONATE-6-SEMIALDEHYDE DECARBOXYLASE"/>
    <property type="match status" value="1"/>
</dbReference>
<dbReference type="GO" id="GO:0019748">
    <property type="term" value="P:secondary metabolic process"/>
    <property type="evidence" value="ECO:0007669"/>
    <property type="project" value="TreeGrafter"/>
</dbReference>
<evidence type="ECO:0000313" key="10">
    <source>
        <dbReference type="EMBL" id="ETN40404.1"/>
    </source>
</evidence>
<evidence type="ECO:0000256" key="7">
    <source>
        <dbReference type="ARBA" id="ARBA00038889"/>
    </source>
</evidence>
<reference evidence="10 11" key="1">
    <citation type="submission" date="2013-03" db="EMBL/GenBank/DDBJ databases">
        <title>The Genome Sequence of Phialophora europaea CBS 101466.</title>
        <authorList>
            <consortium name="The Broad Institute Genomics Platform"/>
            <person name="Cuomo C."/>
            <person name="de Hoog S."/>
            <person name="Gorbushina A."/>
            <person name="Walker B."/>
            <person name="Young S.K."/>
            <person name="Zeng Q."/>
            <person name="Gargeya S."/>
            <person name="Fitzgerald M."/>
            <person name="Haas B."/>
            <person name="Abouelleil A."/>
            <person name="Allen A.W."/>
            <person name="Alvarado L."/>
            <person name="Arachchi H.M."/>
            <person name="Berlin A.M."/>
            <person name="Chapman S.B."/>
            <person name="Gainer-Dewar J."/>
            <person name="Goldberg J."/>
            <person name="Griggs A."/>
            <person name="Gujja S."/>
            <person name="Hansen M."/>
            <person name="Howarth C."/>
            <person name="Imamovic A."/>
            <person name="Ireland A."/>
            <person name="Larimer J."/>
            <person name="McCowan C."/>
            <person name="Murphy C."/>
            <person name="Pearson M."/>
            <person name="Poon T.W."/>
            <person name="Priest M."/>
            <person name="Roberts A."/>
            <person name="Saif S."/>
            <person name="Shea T."/>
            <person name="Sisk P."/>
            <person name="Sykes S."/>
            <person name="Wortman J."/>
            <person name="Nusbaum C."/>
            <person name="Birren B."/>
        </authorList>
    </citation>
    <scope>NUCLEOTIDE SEQUENCE [LARGE SCALE GENOMIC DNA]</scope>
    <source>
        <strain evidence="10 11">CBS 101466</strain>
    </source>
</reference>
<dbReference type="STRING" id="1220924.W2RXL6"/>
<dbReference type="Proteomes" id="UP000030752">
    <property type="component" value="Unassembled WGS sequence"/>
</dbReference>
<evidence type="ECO:0000256" key="3">
    <source>
        <dbReference type="ARBA" id="ARBA00022793"/>
    </source>
</evidence>
<evidence type="ECO:0000256" key="6">
    <source>
        <dbReference type="ARBA" id="ARBA00036832"/>
    </source>
</evidence>
<dbReference type="HOGENOM" id="CLU_039329_2_0_1"/>
<dbReference type="SUPFAM" id="SSF51556">
    <property type="entry name" value="Metallo-dependent hydrolases"/>
    <property type="match status" value="1"/>
</dbReference>
<dbReference type="EC" id="4.1.1.52" evidence="7"/>
<name>W2RXL6_CYPE1</name>
<evidence type="ECO:0000313" key="11">
    <source>
        <dbReference type="Proteomes" id="UP000030752"/>
    </source>
</evidence>
<sequence>METCNISKSILSITTPGVHLVPGDDKLARKITHLCNNAGAELKRRRPDQFGFFASLPVPDISGALEEIKRAYDELDCDGVTFETNKHGVYLGDQRLDPIFEELNRRHATVFIHPTTPCMPDGHTAAVPVTLFPRSTYEFFFDTCRAVINLFASGTVSRNPYITFIIPHMAGAFPPLVDRFSRVAPLLGLPGVDPQLSPDFVRERLNRQFYFDTAGWPFPAQVHGLLQYVTPERILYGSDFPFTPLHAVVACCEEHDEHLPQVFKEEVEKVCTGNAKRLLKME</sequence>
<evidence type="ECO:0000256" key="8">
    <source>
        <dbReference type="RuleBase" id="RU366045"/>
    </source>
</evidence>
<feature type="domain" description="Amidohydrolase-related" evidence="9">
    <location>
        <begin position="35"/>
        <end position="280"/>
    </location>
</feature>
<dbReference type="RefSeq" id="XP_008717247.1">
    <property type="nucleotide sequence ID" value="XM_008719025.1"/>
</dbReference>